<proteinExistence type="predicted"/>
<sequence length="300" mass="33778">MNQEKKDTQSTVEAAAVPTVKTVKEESNTHIRSSRARTKELANQYGICHLISNSDKELADRTTARVQREAQHQQENLERIFKLAYDSCSDETAGEPDPDWLYHFSSLAKNIRNASMQKLWSRILKQEIISPGSTSLKALETLKNMTQREAQIFQRASTLTCHFGNDSSKKLLTGIKIRHSVLALLRSPSSDKLPLGNYQLPYSNLLVLMELGLLLRSELESGEINIESPLAFGYQASNYILKPTKKGVTLTYYRLSPTGQEIANLLGTRNNEPYKESLMELLCKHFIVEQGDSSQITLST</sequence>
<reference evidence="1 2" key="1">
    <citation type="submission" date="2012-12" db="EMBL/GenBank/DDBJ databases">
        <title>Genome Assembly of Photobacterium sp. AK15.</title>
        <authorList>
            <person name="Khatri I."/>
            <person name="Vaidya B."/>
            <person name="Srinivas T.N.R."/>
            <person name="Subramanian S."/>
            <person name="Pinnaka A."/>
        </authorList>
    </citation>
    <scope>NUCLEOTIDE SEQUENCE [LARGE SCALE GENOMIC DNA]</scope>
    <source>
        <strain evidence="1 2">AK15</strain>
    </source>
</reference>
<name>L8J6I3_9GAMM</name>
<dbReference type="RefSeq" id="WP_007471160.1">
    <property type="nucleotide sequence ID" value="NZ_AMZO01000046.1"/>
</dbReference>
<dbReference type="Pfam" id="PF10987">
    <property type="entry name" value="DUF2806"/>
    <property type="match status" value="1"/>
</dbReference>
<evidence type="ECO:0008006" key="3">
    <source>
        <dbReference type="Google" id="ProtNLM"/>
    </source>
</evidence>
<keyword evidence="2" id="KW-1185">Reference proteome</keyword>
<dbReference type="OrthoDB" id="886161at2"/>
<dbReference type="EMBL" id="AMZO01000046">
    <property type="protein sequence ID" value="ELR63204.1"/>
    <property type="molecule type" value="Genomic_DNA"/>
</dbReference>
<dbReference type="AlphaFoldDB" id="L8J6I3"/>
<organism evidence="1 2">
    <name type="scientific">Photobacterium marinum</name>
    <dbReference type="NCBI Taxonomy" id="1056511"/>
    <lineage>
        <taxon>Bacteria</taxon>
        <taxon>Pseudomonadati</taxon>
        <taxon>Pseudomonadota</taxon>
        <taxon>Gammaproteobacteria</taxon>
        <taxon>Vibrionales</taxon>
        <taxon>Vibrionaceae</taxon>
        <taxon>Photobacterium</taxon>
    </lineage>
</organism>
<accession>L8J6I3</accession>
<dbReference type="PATRIC" id="fig|1056511.3.peg.4806"/>
<dbReference type="NCBIfam" id="TIGR03899">
    <property type="entry name" value="TIGR03899 family protein"/>
    <property type="match status" value="1"/>
</dbReference>
<dbReference type="Proteomes" id="UP000011134">
    <property type="component" value="Unassembled WGS sequence"/>
</dbReference>
<protein>
    <recommendedName>
        <fullName evidence="3">TIGR03899 family protein</fullName>
    </recommendedName>
</protein>
<evidence type="ECO:0000313" key="2">
    <source>
        <dbReference type="Proteomes" id="UP000011134"/>
    </source>
</evidence>
<comment type="caution">
    <text evidence="1">The sequence shown here is derived from an EMBL/GenBank/DDBJ whole genome shotgun (WGS) entry which is preliminary data.</text>
</comment>
<gene>
    <name evidence="1" type="ORF">C942_03993</name>
</gene>
<evidence type="ECO:0000313" key="1">
    <source>
        <dbReference type="EMBL" id="ELR63204.1"/>
    </source>
</evidence>
<dbReference type="InterPro" id="IPR021254">
    <property type="entry name" value="DUF2806"/>
</dbReference>